<dbReference type="EnsemblBacteria" id="ABL69084">
    <property type="protein sequence ID" value="ABL69084"/>
    <property type="gene ID" value="Pden_0973"/>
</dbReference>
<dbReference type="HOGENOM" id="CLU_2618815_0_0_5"/>
<evidence type="ECO:0000313" key="1">
    <source>
        <dbReference type="EMBL" id="ABL69084.1"/>
    </source>
</evidence>
<protein>
    <submittedName>
        <fullName evidence="1">Uncharacterized protein</fullName>
    </submittedName>
</protein>
<dbReference type="KEGG" id="pde:Pden_0973"/>
<keyword evidence="2" id="KW-1185">Reference proteome</keyword>
<accession>A1B0P0</accession>
<evidence type="ECO:0000313" key="2">
    <source>
        <dbReference type="Proteomes" id="UP000000361"/>
    </source>
</evidence>
<proteinExistence type="predicted"/>
<organism evidence="1 2">
    <name type="scientific">Paracoccus denitrificans (strain Pd 1222)</name>
    <dbReference type="NCBI Taxonomy" id="318586"/>
    <lineage>
        <taxon>Bacteria</taxon>
        <taxon>Pseudomonadati</taxon>
        <taxon>Pseudomonadota</taxon>
        <taxon>Alphaproteobacteria</taxon>
        <taxon>Rhodobacterales</taxon>
        <taxon>Paracoccaceae</taxon>
        <taxon>Paracoccus</taxon>
    </lineage>
</organism>
<reference evidence="2" key="1">
    <citation type="submission" date="2006-12" db="EMBL/GenBank/DDBJ databases">
        <title>Complete sequence of chromosome 1 of Paracoccus denitrificans PD1222.</title>
        <authorList>
            <person name="Copeland A."/>
            <person name="Lucas S."/>
            <person name="Lapidus A."/>
            <person name="Barry K."/>
            <person name="Detter J.C."/>
            <person name="Glavina del Rio T."/>
            <person name="Hammon N."/>
            <person name="Israni S."/>
            <person name="Dalin E."/>
            <person name="Tice H."/>
            <person name="Pitluck S."/>
            <person name="Munk A.C."/>
            <person name="Brettin T."/>
            <person name="Bruce D."/>
            <person name="Han C."/>
            <person name="Tapia R."/>
            <person name="Gilna P."/>
            <person name="Schmutz J."/>
            <person name="Larimer F."/>
            <person name="Land M."/>
            <person name="Hauser L."/>
            <person name="Kyrpides N."/>
            <person name="Lykidis A."/>
            <person name="Spiro S."/>
            <person name="Richardson D.J."/>
            <person name="Moir J.W.B."/>
            <person name="Ferguson S.J."/>
            <person name="van Spanning R.J.M."/>
            <person name="Richardson P."/>
        </authorList>
    </citation>
    <scope>NUCLEOTIDE SEQUENCE [LARGE SCALE GENOMIC DNA]</scope>
    <source>
        <strain evidence="2">Pd 1222</strain>
    </source>
</reference>
<name>A1B0P0_PARDP</name>
<gene>
    <name evidence="1" type="ordered locus">Pden_0973</name>
</gene>
<dbReference type="Proteomes" id="UP000000361">
    <property type="component" value="Chromosome 1"/>
</dbReference>
<dbReference type="AlphaFoldDB" id="A1B0P0"/>
<dbReference type="EMBL" id="CP000489">
    <property type="protein sequence ID" value="ABL69084.1"/>
    <property type="molecule type" value="Genomic_DNA"/>
</dbReference>
<sequence>MHGMDEEQKLAAELEPPDLEEVGEKLRELEAQTAEIPGVMRLIEDLRAALRQVQEDISLRTQDIAAIEAALKKAGIMK</sequence>